<dbReference type="EMBL" id="QJTI01000006">
    <property type="protein sequence ID" value="PYF03542.1"/>
    <property type="molecule type" value="Genomic_DNA"/>
</dbReference>
<evidence type="ECO:0000313" key="2">
    <source>
        <dbReference type="EMBL" id="PYF03542.1"/>
    </source>
</evidence>
<gene>
    <name evidence="2" type="ORF">BJ122_10633</name>
</gene>
<keyword evidence="1" id="KW-0472">Membrane</keyword>
<dbReference type="Proteomes" id="UP000248148">
    <property type="component" value="Unassembled WGS sequence"/>
</dbReference>
<accession>A0A318TEZ1</accession>
<feature type="transmembrane region" description="Helical" evidence="1">
    <location>
        <begin position="20"/>
        <end position="42"/>
    </location>
</feature>
<evidence type="ECO:0000256" key="1">
    <source>
        <dbReference type="SAM" id="Phobius"/>
    </source>
</evidence>
<reference evidence="2 3" key="1">
    <citation type="submission" date="2018-06" db="EMBL/GenBank/DDBJ databases">
        <title>Genomic Encyclopedia of Archaeal and Bacterial Type Strains, Phase II (KMG-II): from individual species to whole genera.</title>
        <authorList>
            <person name="Goeker M."/>
        </authorList>
    </citation>
    <scope>NUCLEOTIDE SEQUENCE [LARGE SCALE GENOMIC DNA]</scope>
    <source>
        <strain evidence="2 3">JCM 11668</strain>
    </source>
</reference>
<proteinExistence type="predicted"/>
<comment type="caution">
    <text evidence="2">The sequence shown here is derived from an EMBL/GenBank/DDBJ whole genome shotgun (WGS) entry which is preliminary data.</text>
</comment>
<organism evidence="2 3">
    <name type="scientific">Rhodopseudomonas faecalis</name>
    <dbReference type="NCBI Taxonomy" id="99655"/>
    <lineage>
        <taxon>Bacteria</taxon>
        <taxon>Pseudomonadati</taxon>
        <taxon>Pseudomonadota</taxon>
        <taxon>Alphaproteobacteria</taxon>
        <taxon>Hyphomicrobiales</taxon>
        <taxon>Nitrobacteraceae</taxon>
        <taxon>Rhodopseudomonas</taxon>
    </lineage>
</organism>
<sequence>MQENDVRLSGLNTGQRGARAAAHVTAAVLASLALAGCSIPLAELPSLGGSDPATARDADGYMAVNLTPAQRPEKVLPPEERAKVENELIAARERQAAAAAAAAAGATTATAQ</sequence>
<keyword evidence="3" id="KW-1185">Reference proteome</keyword>
<dbReference type="RefSeq" id="WP_245407639.1">
    <property type="nucleotide sequence ID" value="NZ_QJTI01000006.1"/>
</dbReference>
<keyword evidence="1" id="KW-0812">Transmembrane</keyword>
<name>A0A318TEZ1_9BRAD</name>
<evidence type="ECO:0000313" key="3">
    <source>
        <dbReference type="Proteomes" id="UP000248148"/>
    </source>
</evidence>
<protein>
    <submittedName>
        <fullName evidence="2">Uncharacterized protein</fullName>
    </submittedName>
</protein>
<dbReference type="AlphaFoldDB" id="A0A318TEZ1"/>
<keyword evidence="1" id="KW-1133">Transmembrane helix</keyword>